<dbReference type="RefSeq" id="WP_349929071.1">
    <property type="nucleotide sequence ID" value="NZ_CP157981.1"/>
</dbReference>
<reference evidence="2" key="1">
    <citation type="submission" date="2024-06" db="EMBL/GenBank/DDBJ databases">
        <authorList>
            <person name="Song Z."/>
        </authorList>
    </citation>
    <scope>NUCLEOTIDE SEQUENCE</scope>
    <source>
        <strain evidence="2">A1-4-2</strain>
    </source>
</reference>
<keyword evidence="1" id="KW-0175">Coiled coil</keyword>
<feature type="coiled-coil region" evidence="1">
    <location>
        <begin position="149"/>
        <end position="176"/>
    </location>
</feature>
<name>A0AAU7SZM3_9GAMM</name>
<organism evidence="2">
    <name type="scientific">Acinetobacter sp. A1-4-2</name>
    <dbReference type="NCBI Taxonomy" id="3156489"/>
    <lineage>
        <taxon>Bacteria</taxon>
        <taxon>Pseudomonadati</taxon>
        <taxon>Pseudomonadota</taxon>
        <taxon>Gammaproteobacteria</taxon>
        <taxon>Moraxellales</taxon>
        <taxon>Moraxellaceae</taxon>
        <taxon>Acinetobacter</taxon>
    </lineage>
</organism>
<gene>
    <name evidence="2" type="ORF">ABJ384_04420</name>
</gene>
<dbReference type="AlphaFoldDB" id="A0AAU7SZM3"/>
<sequence>MNNVFVPNAQPLFVNHTQTPPNVYPSGNGCFTSNVTIARPAFGDILFSQAALGVINVTKQLEQDKIKVYAKPTAACPYPAMNPLFAWALQQALLFAHFIDLFEGFEPHPHLKAFHQFSLQNIGVVTSPQPVPNYIFENNFDFFRGQLYVAKAKLQANKYEAQVQKLRNEQKTVFRRVMQTQDQANCIFLELPLITQTDPPHYQTQEEAEKDSVKVLRKYFQWLHGAKQLSGILSDIQWRIVKGLDHKLTVQAFIYILGDEIDYLPLLKEQWELTCSDYQLQGIFPEPKHTHCYDGQGIVQKAWLQLIERVHEPLGFYRYKGNGITYVWKEYTGNV</sequence>
<protein>
    <submittedName>
        <fullName evidence="2">Uncharacterized protein</fullName>
    </submittedName>
</protein>
<accession>A0AAU7SZM3</accession>
<dbReference type="EMBL" id="CP157981">
    <property type="protein sequence ID" value="XBU16424.1"/>
    <property type="molecule type" value="Genomic_DNA"/>
</dbReference>
<evidence type="ECO:0000313" key="2">
    <source>
        <dbReference type="EMBL" id="XBU16424.1"/>
    </source>
</evidence>
<evidence type="ECO:0000256" key="1">
    <source>
        <dbReference type="SAM" id="Coils"/>
    </source>
</evidence>
<proteinExistence type="predicted"/>